<keyword evidence="4" id="KW-0677">Repeat</keyword>
<feature type="domain" description="S1 motif" evidence="7">
    <location>
        <begin position="661"/>
        <end position="734"/>
    </location>
</feature>
<dbReference type="SMART" id="SM00386">
    <property type="entry name" value="HAT"/>
    <property type="match status" value="7"/>
</dbReference>
<comment type="subcellular location">
    <subcellularLocation>
        <location evidence="1">Nucleus</location>
        <location evidence="1">Nucleolus</location>
    </subcellularLocation>
</comment>
<feature type="compositionally biased region" description="Low complexity" evidence="6">
    <location>
        <begin position="37"/>
        <end position="98"/>
    </location>
</feature>
<feature type="domain" description="S1 motif" evidence="7">
    <location>
        <begin position="936"/>
        <end position="1025"/>
    </location>
</feature>
<dbReference type="EMBL" id="JADGJQ010000047">
    <property type="protein sequence ID" value="KAJ3175830.1"/>
    <property type="molecule type" value="Genomic_DNA"/>
</dbReference>
<feature type="compositionally biased region" description="Acidic residues" evidence="6">
    <location>
        <begin position="1398"/>
        <end position="1413"/>
    </location>
</feature>
<dbReference type="FunFam" id="1.25.40.10:FF:000065">
    <property type="entry name" value="Programmed cell death 11"/>
    <property type="match status" value="1"/>
</dbReference>
<feature type="domain" description="S1 motif" evidence="7">
    <location>
        <begin position="1232"/>
        <end position="1299"/>
    </location>
</feature>
<dbReference type="FunFam" id="2.40.50.140:FF:000103">
    <property type="entry name" value="protein RRP5 homolog"/>
    <property type="match status" value="3"/>
</dbReference>
<evidence type="ECO:0000256" key="4">
    <source>
        <dbReference type="ARBA" id="ARBA00022737"/>
    </source>
</evidence>
<feature type="region of interest" description="Disordered" evidence="6">
    <location>
        <begin position="1495"/>
        <end position="1534"/>
    </location>
</feature>
<dbReference type="GO" id="GO:0032040">
    <property type="term" value="C:small-subunit processome"/>
    <property type="evidence" value="ECO:0007669"/>
    <property type="project" value="TreeGrafter"/>
</dbReference>
<dbReference type="InterPro" id="IPR048058">
    <property type="entry name" value="Rrp5_S1_rpt_hs11_sc8"/>
</dbReference>
<dbReference type="Gene3D" id="1.25.40.10">
    <property type="entry name" value="Tetratricopeptide repeat domain"/>
    <property type="match status" value="2"/>
</dbReference>
<dbReference type="GO" id="GO:0006364">
    <property type="term" value="P:rRNA processing"/>
    <property type="evidence" value="ECO:0007669"/>
    <property type="project" value="UniProtKB-KW"/>
</dbReference>
<organism evidence="8 9">
    <name type="scientific">Geranomyces variabilis</name>
    <dbReference type="NCBI Taxonomy" id="109894"/>
    <lineage>
        <taxon>Eukaryota</taxon>
        <taxon>Fungi</taxon>
        <taxon>Fungi incertae sedis</taxon>
        <taxon>Chytridiomycota</taxon>
        <taxon>Chytridiomycota incertae sedis</taxon>
        <taxon>Chytridiomycetes</taxon>
        <taxon>Spizellomycetales</taxon>
        <taxon>Powellomycetaceae</taxon>
        <taxon>Geranomyces</taxon>
    </lineage>
</organism>
<feature type="domain" description="S1 motif" evidence="7">
    <location>
        <begin position="1137"/>
        <end position="1207"/>
    </location>
</feature>
<feature type="compositionally biased region" description="Basic and acidic residues" evidence="6">
    <location>
        <begin position="159"/>
        <end position="168"/>
    </location>
</feature>
<dbReference type="CDD" id="cd05693">
    <property type="entry name" value="S1_Rrp5_repeat_hs1_sc1"/>
    <property type="match status" value="1"/>
</dbReference>
<dbReference type="Pfam" id="PF24685">
    <property type="entry name" value="OB_RRP5_4th"/>
    <property type="match status" value="1"/>
</dbReference>
<feature type="compositionally biased region" description="Basic and acidic residues" evidence="6">
    <location>
        <begin position="11"/>
        <end position="21"/>
    </location>
</feature>
<dbReference type="GO" id="GO:0003723">
    <property type="term" value="F:RNA binding"/>
    <property type="evidence" value="ECO:0007669"/>
    <property type="project" value="TreeGrafter"/>
</dbReference>
<evidence type="ECO:0000313" key="8">
    <source>
        <dbReference type="EMBL" id="KAJ3175830.1"/>
    </source>
</evidence>
<comment type="caution">
    <text evidence="8">The sequence shown here is derived from an EMBL/GenBank/DDBJ whole genome shotgun (WGS) entry which is preliminary data.</text>
</comment>
<dbReference type="InterPro" id="IPR003029">
    <property type="entry name" value="S1_domain"/>
</dbReference>
<evidence type="ECO:0000256" key="1">
    <source>
        <dbReference type="ARBA" id="ARBA00004604"/>
    </source>
</evidence>
<feature type="domain" description="S1 motif" evidence="7">
    <location>
        <begin position="1052"/>
        <end position="1122"/>
    </location>
</feature>
<feature type="domain" description="S1 motif" evidence="7">
    <location>
        <begin position="190"/>
        <end position="294"/>
    </location>
</feature>
<feature type="domain" description="S1 motif" evidence="7">
    <location>
        <begin position="1320"/>
        <end position="1390"/>
    </location>
</feature>
<dbReference type="FunFam" id="2.40.50.140:FF:000155">
    <property type="entry name" value="rRNA biogenesis protein RRP5"/>
    <property type="match status" value="1"/>
</dbReference>
<dbReference type="InterPro" id="IPR057301">
    <property type="entry name" value="Rrp5_OB_4th"/>
</dbReference>
<dbReference type="InterPro" id="IPR011990">
    <property type="entry name" value="TPR-like_helical_dom_sf"/>
</dbReference>
<dbReference type="Proteomes" id="UP001212152">
    <property type="component" value="Unassembled WGS sequence"/>
</dbReference>
<keyword evidence="2" id="KW-0698">rRNA processing</keyword>
<proteinExistence type="predicted"/>
<dbReference type="Pfam" id="PF00575">
    <property type="entry name" value="S1"/>
    <property type="match status" value="6"/>
</dbReference>
<evidence type="ECO:0000259" key="7">
    <source>
        <dbReference type="PROSITE" id="PS50126"/>
    </source>
</evidence>
<keyword evidence="9" id="KW-1185">Reference proteome</keyword>
<feature type="region of interest" description="Disordered" evidence="6">
    <location>
        <begin position="143"/>
        <end position="168"/>
    </location>
</feature>
<feature type="region of interest" description="Disordered" evidence="6">
    <location>
        <begin position="1"/>
        <end position="106"/>
    </location>
</feature>
<dbReference type="SUPFAM" id="SSF48452">
    <property type="entry name" value="TPR-like"/>
    <property type="match status" value="2"/>
</dbReference>
<evidence type="ECO:0000256" key="6">
    <source>
        <dbReference type="SAM" id="MobiDB-lite"/>
    </source>
</evidence>
<dbReference type="InterPro" id="IPR003107">
    <property type="entry name" value="HAT"/>
</dbReference>
<feature type="domain" description="S1 motif" evidence="7">
    <location>
        <begin position="395"/>
        <end position="467"/>
    </location>
</feature>
<dbReference type="InterPro" id="IPR045209">
    <property type="entry name" value="Rrp5"/>
</dbReference>
<feature type="compositionally biased region" description="Basic residues" evidence="6">
    <location>
        <begin position="1515"/>
        <end position="1526"/>
    </location>
</feature>
<dbReference type="Pfam" id="PF23231">
    <property type="entry name" value="HAT_Syf1_CNRKL1_C"/>
    <property type="match status" value="1"/>
</dbReference>
<dbReference type="SUPFAM" id="SSF50249">
    <property type="entry name" value="Nucleic acid-binding proteins"/>
    <property type="match status" value="13"/>
</dbReference>
<dbReference type="InterPro" id="IPR048059">
    <property type="entry name" value="Rrp5_S1_rpt_hs1_sc1"/>
</dbReference>
<feature type="domain" description="S1 motif" evidence="7">
    <location>
        <begin position="843"/>
        <end position="912"/>
    </location>
</feature>
<evidence type="ECO:0000256" key="5">
    <source>
        <dbReference type="ARBA" id="ARBA00023242"/>
    </source>
</evidence>
<feature type="region of interest" description="Disordered" evidence="6">
    <location>
        <begin position="1398"/>
        <end position="1460"/>
    </location>
</feature>
<dbReference type="CDD" id="cd05702">
    <property type="entry name" value="S1_Rrp5_repeat_hs11_sc8"/>
    <property type="match status" value="1"/>
</dbReference>
<evidence type="ECO:0000256" key="3">
    <source>
        <dbReference type="ARBA" id="ARBA00022553"/>
    </source>
</evidence>
<evidence type="ECO:0000256" key="2">
    <source>
        <dbReference type="ARBA" id="ARBA00022552"/>
    </source>
</evidence>
<feature type="domain" description="S1 motif" evidence="7">
    <location>
        <begin position="485"/>
        <end position="555"/>
    </location>
</feature>
<feature type="compositionally biased region" description="Acidic residues" evidence="6">
    <location>
        <begin position="1421"/>
        <end position="1460"/>
    </location>
</feature>
<dbReference type="PANTHER" id="PTHR23270:SF10">
    <property type="entry name" value="PROTEIN RRP5 HOMOLOG"/>
    <property type="match status" value="1"/>
</dbReference>
<dbReference type="PROSITE" id="PS50126">
    <property type="entry name" value="S1"/>
    <property type="match status" value="12"/>
</dbReference>
<dbReference type="Gene3D" id="2.40.50.140">
    <property type="entry name" value="Nucleic acid-binding proteins"/>
    <property type="match status" value="12"/>
</dbReference>
<keyword evidence="5" id="KW-0539">Nucleus</keyword>
<evidence type="ECO:0000313" key="9">
    <source>
        <dbReference type="Proteomes" id="UP001212152"/>
    </source>
</evidence>
<dbReference type="PANTHER" id="PTHR23270">
    <property type="entry name" value="PROGRAMMED CELL DEATH PROTEIN 11 PRE-RRNA PROCESSING PROTEIN RRP5"/>
    <property type="match status" value="1"/>
</dbReference>
<dbReference type="InterPro" id="IPR055430">
    <property type="entry name" value="HAT_Syf1_CNRKL1_C"/>
</dbReference>
<protein>
    <submittedName>
        <fullName evidence="8">rRNA biogenesis protein rrp5</fullName>
    </submittedName>
</protein>
<feature type="domain" description="S1 motif" evidence="7">
    <location>
        <begin position="748"/>
        <end position="821"/>
    </location>
</feature>
<name>A0AAD5XQZ4_9FUNG</name>
<dbReference type="SMART" id="SM00316">
    <property type="entry name" value="S1"/>
    <property type="match status" value="13"/>
</dbReference>
<feature type="domain" description="S1 motif" evidence="7">
    <location>
        <begin position="572"/>
        <end position="641"/>
    </location>
</feature>
<reference evidence="8" key="1">
    <citation type="submission" date="2020-05" db="EMBL/GenBank/DDBJ databases">
        <title>Phylogenomic resolution of chytrid fungi.</title>
        <authorList>
            <person name="Stajich J.E."/>
            <person name="Amses K."/>
            <person name="Simmons R."/>
            <person name="Seto K."/>
            <person name="Myers J."/>
            <person name="Bonds A."/>
            <person name="Quandt C.A."/>
            <person name="Barry K."/>
            <person name="Liu P."/>
            <person name="Grigoriev I."/>
            <person name="Longcore J.E."/>
            <person name="James T.Y."/>
        </authorList>
    </citation>
    <scope>NUCLEOTIDE SEQUENCE</scope>
    <source>
        <strain evidence="8">JEL0379</strain>
    </source>
</reference>
<dbReference type="InterPro" id="IPR012340">
    <property type="entry name" value="NA-bd_OB-fold"/>
</dbReference>
<sequence length="1811" mass="196743">MAPAKAASIPADKKRKADGSEKGTPAKSPADKKAKVTAEPPKAAAAPAKTVKAPATPAKSPATDTTPKTKQTPTKPTAKTSKVAEGASAVVAKSKAAVTRPTIPAKPAEEQAFPRGGASALTPLEYREVSDQAKQDVLFEQTETEATVNAKPKSKRRRAAEDDTKDGVKKVRTDETTYAEALSFKRLNVGMTMIGVIKEINDLDVAISLPDQLTGYVSITEISDYVTQQVEKAAGEDDDSDAEDVSVPELQELFTVGQTVSCAITALEHEAAPGSGDNAAKAAAGRKRIALSLKPATVNASLSASELIEGLMIAASVSSEEDHGYVVSFGIDGVSGFLLKKNAAGPLQVGQIVFGGISKMDSARRVATVTLEPSVLAKAVVPPTHAIGFDALKAGALVNTKVKTVLDDGLLLTMFGILEGTVNLFNVGVKISDPSADLAAAFKPGQKLRARVLYVDPIRKKIGLTLVPSLVQWTTHKFSEALDIGSIADFTVVRSEGSVGVVVEHSNAGLGFAHISRLSDKRVEKVETSFKVGSKHRGRVVGRDYLGGLLQISFQKSVLEQPFLRHEDIKVGTNIKGKVVRLTPGGVIVALAGTINGFCPKLHYADIALSQPEKMFKEGAIIKCQVLSVDVKNKRVILTHKKSLLNSTLPKIVSYDTTKSGDIGHGVISAVKSFGCIVTFYNEVRALVPMNELSDKFVESAAELFSVGQPVKCRIIEVNAAEEKMRGSFNLVAKKTHTSAELDKVTIGELVAGTVVGLLTTGAIVELKPSLVRALIPQAHLSDDLSSAEKAHTELKEKHAFKELLVIAIDTRKGNVTISAKPSLLADRKSRAEALTIDDLEPGMILPAFVRNATEKAAYVACAGDVSGIVRIHNISDRFVSNAADYLKPGQSVKAAVVNVDKNERKVEFTLKQSVCEPIKEKPVAARPSLAEYTLGARVNAKIVSVKDTQINVELAPKVKGRVHVTQLVDNISELKDPKHPLGAYKVGETIECKVIGFHDAKTFRSLPFSFTKSPGSTVVELTMKPSELALPDNSVSKQAEAPDTLDTLSPGKAFLGFVQSLSDEELWVHIGYNLLGRAQLLDCPNPAALRKPHKYFPAGAAVECWVAFANPEKKTLDLTLREPSIGSLIGTAFTEGQLIVGRIKKVDKVHGLVVQVTPSVQGRVHLADISDEFEKDPTVAYRPGNVVRVCVTHFDSEKHRLDLSMRDSRVEGSDSLIVDPEVRTVSDVVANSVVRGYISTVADSGVFVSLGRAVSARIKISDLSDAFIKNWKEVFVPGQLVTGRITGINSDKVEMSLKQSVVDPDLQAKTVTLDSLRKGRKLKGTVTGVKEFGVFVKLANSTLTGLCHKTQVSDTEVQNLDQIYSVGDAVKVIVLKVDRKEKKFSLGLKASYFDENDAVEEDEEAADEDAMDVDGAPEAGDVDEDLEEDDDNTDGEEATADAMDVDGQEADSDEEVDDEDVENIFGAFDEEDSDDGLEAGEGLEVGGFDWEGAAAAASDPSDSESDAEGDDKSSKKKTRRAKQRAKKEEEERIAQKEISLLNGDAPPEVAEDFERLLLGSPNSSYLWIKFMAFQLQMAEVQKARLVAERALKSIGFREEQEKMNVWVAFLNLENSFGTPETLQKVFERAIAMNEPKAVYLHLIRIYERTQKFEQAEQLYVIATKKFNKSSKVWTQLGLFQLKRGKVEDARKTLQRSLQSLAKRKHVKIICKFAQMEFRYGEPERGRTIFEGIMNNYPKRVDLWSVYLDMEIRNGDVALTRRLFERVIGHRFSSKKMKFFFKKFLDFEKKHGTPDSVDAVKQKAVAYVESL</sequence>
<accession>A0AAD5XQZ4</accession>
<keyword evidence="3" id="KW-0597">Phosphoprotein</keyword>
<gene>
    <name evidence="8" type="primary">RRP5</name>
    <name evidence="8" type="ORF">HDU87_005658</name>
</gene>